<accession>A0A397PNW4</accession>
<dbReference type="Gene3D" id="3.10.540.10">
    <property type="entry name" value="duf1285 like domain"/>
    <property type="match status" value="1"/>
</dbReference>
<name>A0A397PNW4_9HYPH</name>
<dbReference type="RefSeq" id="WP_119062300.1">
    <property type="nucleotide sequence ID" value="NZ_QXDF01000003.1"/>
</dbReference>
<evidence type="ECO:0000313" key="3">
    <source>
        <dbReference type="EMBL" id="RIA47431.1"/>
    </source>
</evidence>
<dbReference type="InterPro" id="IPR048342">
    <property type="entry name" value="DUF1285_C"/>
</dbReference>
<organism evidence="3 4">
    <name type="scientific">Dichotomicrobium thermohalophilum</name>
    <dbReference type="NCBI Taxonomy" id="933063"/>
    <lineage>
        <taxon>Bacteria</taxon>
        <taxon>Pseudomonadati</taxon>
        <taxon>Pseudomonadota</taxon>
        <taxon>Alphaproteobacteria</taxon>
        <taxon>Hyphomicrobiales</taxon>
        <taxon>Hyphomicrobiaceae</taxon>
        <taxon>Dichotomicrobium</taxon>
    </lineage>
</organism>
<evidence type="ECO:0000259" key="2">
    <source>
        <dbReference type="Pfam" id="PF21028"/>
    </source>
</evidence>
<dbReference type="AlphaFoldDB" id="A0A397PNW4"/>
<proteinExistence type="predicted"/>
<evidence type="ECO:0000313" key="4">
    <source>
        <dbReference type="Proteomes" id="UP000266273"/>
    </source>
</evidence>
<dbReference type="InterPro" id="IPR023361">
    <property type="entry name" value="DUF1285_beta_roll_sf"/>
</dbReference>
<dbReference type="Proteomes" id="UP000266273">
    <property type="component" value="Unassembled WGS sequence"/>
</dbReference>
<keyword evidence="4" id="KW-1185">Reference proteome</keyword>
<sequence length="200" mass="22227">MANRASFKRAARVKRTGRIRPQLRAARKPVVVALQADASTAPPIRIDKDGQWHSRYGPITRQRVLKLYAKALRRDGYRKYSLAAPCDKVRVEVEDAPFIGVQLTCEGEGPDRNLRLRTNLDEEVTIGRENPVRFDRDAETGGLIPYVLLRDGLEARCSRSVAFELAALANEEVYGGVPHLGLWSAGVFFPICAAQMAQPA</sequence>
<dbReference type="Gene3D" id="2.30.270.10">
    <property type="entry name" value="duf1285 protein"/>
    <property type="match status" value="1"/>
</dbReference>
<reference evidence="3 4" key="1">
    <citation type="submission" date="2018-08" db="EMBL/GenBank/DDBJ databases">
        <title>Genomic Encyclopedia of Archaeal and Bacterial Type Strains, Phase II (KMG-II): from individual species to whole genera.</title>
        <authorList>
            <person name="Goeker M."/>
        </authorList>
    </citation>
    <scope>NUCLEOTIDE SEQUENCE [LARGE SCALE GENOMIC DNA]</scope>
    <source>
        <strain evidence="3 4">DSM 5002</strain>
    </source>
</reference>
<protein>
    <recommendedName>
        <fullName evidence="5">DUF1285 domain-containing protein</fullName>
    </recommendedName>
</protein>
<feature type="domain" description="DUF1285" evidence="1">
    <location>
        <begin position="42"/>
        <end position="96"/>
    </location>
</feature>
<dbReference type="InterPro" id="IPR048341">
    <property type="entry name" value="DUF1285_N"/>
</dbReference>
<dbReference type="EMBL" id="QXDF01000003">
    <property type="protein sequence ID" value="RIA47431.1"/>
    <property type="molecule type" value="Genomic_DNA"/>
</dbReference>
<dbReference type="OrthoDB" id="3078366at2"/>
<feature type="domain" description="DUF1285" evidence="2">
    <location>
        <begin position="97"/>
        <end position="191"/>
    </location>
</feature>
<dbReference type="Pfam" id="PF21028">
    <property type="entry name" value="DUF1285_C"/>
    <property type="match status" value="1"/>
</dbReference>
<gene>
    <name evidence="3" type="ORF">BXY53_2510</name>
</gene>
<dbReference type="Pfam" id="PF06938">
    <property type="entry name" value="DUF1285_N"/>
    <property type="match status" value="1"/>
</dbReference>
<comment type="caution">
    <text evidence="3">The sequence shown here is derived from an EMBL/GenBank/DDBJ whole genome shotgun (WGS) entry which is preliminary data.</text>
</comment>
<evidence type="ECO:0008006" key="5">
    <source>
        <dbReference type="Google" id="ProtNLM"/>
    </source>
</evidence>
<evidence type="ECO:0000259" key="1">
    <source>
        <dbReference type="Pfam" id="PF06938"/>
    </source>
</evidence>